<evidence type="ECO:0000256" key="2">
    <source>
        <dbReference type="ARBA" id="ARBA00022692"/>
    </source>
</evidence>
<evidence type="ECO:0000259" key="6">
    <source>
        <dbReference type="Pfam" id="PF12698"/>
    </source>
</evidence>
<proteinExistence type="predicted"/>
<sequence>MKFLIIARKEIIDITRDRRTIIMMIVVPLFLIPVLIGTITKISFSQAKKASEKHLKVRFFGQEFAPDLFQAFINMDKVTMLNQIPEDSVESYIQNEYLDAAIYIDSDYQSQIDQNGQAKINIHFKGTDSFGITKDRINGVLKGFENQIVTERMNRLNLKPEVVKAYNLTYKDVASKQEKFGKIAGGWFPYVFIIFGFMGAMYPAIDLGAGEKERGTLETILSSPASRLDIVLGKFLVVMLAAVLTAFIALAGMAIGVQRIPEIPPDMLVIINEVLSPKTIGLIMTLVLPVAAFFSAVLLGLSVYAKSFKEAQSIMAPLNIVIIFPAVIGTLPGIELNTITALIPVLNVSLASKDIIAGVMDPFLMTEVYASLFGLAGLAIFWCVKWFNRESTIFRS</sequence>
<feature type="transmembrane region" description="Helical" evidence="5">
    <location>
        <begin position="368"/>
        <end position="387"/>
    </location>
</feature>
<dbReference type="Gene3D" id="3.40.1710.10">
    <property type="entry name" value="abc type-2 transporter like domain"/>
    <property type="match status" value="1"/>
</dbReference>
<keyword evidence="4 5" id="KW-0472">Membrane</keyword>
<evidence type="ECO:0000256" key="1">
    <source>
        <dbReference type="ARBA" id="ARBA00004141"/>
    </source>
</evidence>
<evidence type="ECO:0000256" key="3">
    <source>
        <dbReference type="ARBA" id="ARBA00022989"/>
    </source>
</evidence>
<evidence type="ECO:0000256" key="4">
    <source>
        <dbReference type="ARBA" id="ARBA00023136"/>
    </source>
</evidence>
<dbReference type="PANTHER" id="PTHR43471">
    <property type="entry name" value="ABC TRANSPORTER PERMEASE"/>
    <property type="match status" value="1"/>
</dbReference>
<feature type="domain" description="ABC-2 type transporter transmembrane" evidence="6">
    <location>
        <begin position="18"/>
        <end position="381"/>
    </location>
</feature>
<feature type="transmembrane region" description="Helical" evidence="5">
    <location>
        <begin position="187"/>
        <end position="205"/>
    </location>
</feature>
<dbReference type="Pfam" id="PF12698">
    <property type="entry name" value="ABC2_membrane_3"/>
    <property type="match status" value="1"/>
</dbReference>
<accession>A0A381SJ76</accession>
<dbReference type="PANTHER" id="PTHR43471:SF3">
    <property type="entry name" value="ABC TRANSPORTER PERMEASE PROTEIN NATB"/>
    <property type="match status" value="1"/>
</dbReference>
<dbReference type="AlphaFoldDB" id="A0A381SJ76"/>
<evidence type="ECO:0000256" key="5">
    <source>
        <dbReference type="SAM" id="Phobius"/>
    </source>
</evidence>
<feature type="transmembrane region" description="Helical" evidence="5">
    <location>
        <begin position="21"/>
        <end position="39"/>
    </location>
</feature>
<comment type="subcellular location">
    <subcellularLocation>
        <location evidence="1">Membrane</location>
        <topology evidence="1">Multi-pass membrane protein</topology>
    </subcellularLocation>
</comment>
<feature type="transmembrane region" description="Helical" evidence="5">
    <location>
        <begin position="235"/>
        <end position="260"/>
    </location>
</feature>
<dbReference type="GO" id="GO:0140359">
    <property type="term" value="F:ABC-type transporter activity"/>
    <property type="evidence" value="ECO:0007669"/>
    <property type="project" value="InterPro"/>
</dbReference>
<evidence type="ECO:0000313" key="7">
    <source>
        <dbReference type="EMBL" id="SVA04132.1"/>
    </source>
</evidence>
<name>A0A381SJ76_9ZZZZ</name>
<organism evidence="7">
    <name type="scientific">marine metagenome</name>
    <dbReference type="NCBI Taxonomy" id="408172"/>
    <lineage>
        <taxon>unclassified sequences</taxon>
        <taxon>metagenomes</taxon>
        <taxon>ecological metagenomes</taxon>
    </lineage>
</organism>
<dbReference type="GO" id="GO:0016020">
    <property type="term" value="C:membrane"/>
    <property type="evidence" value="ECO:0007669"/>
    <property type="project" value="UniProtKB-SubCell"/>
</dbReference>
<feature type="transmembrane region" description="Helical" evidence="5">
    <location>
        <begin position="280"/>
        <end position="304"/>
    </location>
</feature>
<keyword evidence="3 5" id="KW-1133">Transmembrane helix</keyword>
<dbReference type="InterPro" id="IPR013525">
    <property type="entry name" value="ABC2_TM"/>
</dbReference>
<reference evidence="7" key="1">
    <citation type="submission" date="2018-05" db="EMBL/GenBank/DDBJ databases">
        <authorList>
            <person name="Lanie J.A."/>
            <person name="Ng W.-L."/>
            <person name="Kazmierczak K.M."/>
            <person name="Andrzejewski T.M."/>
            <person name="Davidsen T.M."/>
            <person name="Wayne K.J."/>
            <person name="Tettelin H."/>
            <person name="Glass J.I."/>
            <person name="Rusch D."/>
            <person name="Podicherti R."/>
            <person name="Tsui H.-C.T."/>
            <person name="Winkler M.E."/>
        </authorList>
    </citation>
    <scope>NUCLEOTIDE SEQUENCE</scope>
</reference>
<keyword evidence="2 5" id="KW-0812">Transmembrane</keyword>
<gene>
    <name evidence="7" type="ORF">METZ01_LOCUS56986</name>
</gene>
<feature type="transmembrane region" description="Helical" evidence="5">
    <location>
        <begin position="316"/>
        <end position="334"/>
    </location>
</feature>
<protein>
    <recommendedName>
        <fullName evidence="6">ABC-2 type transporter transmembrane domain-containing protein</fullName>
    </recommendedName>
</protein>
<dbReference type="EMBL" id="UINC01003192">
    <property type="protein sequence ID" value="SVA04132.1"/>
    <property type="molecule type" value="Genomic_DNA"/>
</dbReference>